<evidence type="ECO:0000313" key="9">
    <source>
        <dbReference type="EMBL" id="CAE2260286.1"/>
    </source>
</evidence>
<feature type="transmembrane region" description="Helical" evidence="7">
    <location>
        <begin position="105"/>
        <end position="124"/>
    </location>
</feature>
<evidence type="ECO:0000256" key="2">
    <source>
        <dbReference type="ARBA" id="ARBA00009096"/>
    </source>
</evidence>
<evidence type="ECO:0000256" key="6">
    <source>
        <dbReference type="ARBA" id="ARBA00023136"/>
    </source>
</evidence>
<feature type="transmembrane region" description="Helical" evidence="7">
    <location>
        <begin position="12"/>
        <end position="32"/>
    </location>
</feature>
<proteinExistence type="inferred from homology"/>
<evidence type="ECO:0000259" key="8">
    <source>
        <dbReference type="PROSITE" id="PS51751"/>
    </source>
</evidence>
<keyword evidence="5 7" id="KW-1133">Transmembrane helix</keyword>
<keyword evidence="6 7" id="KW-0472">Membrane</keyword>
<dbReference type="EMBL" id="HBKQ01038218">
    <property type="protein sequence ID" value="CAE2260286.1"/>
    <property type="molecule type" value="Transcribed_RNA"/>
</dbReference>
<feature type="domain" description="EXPERA" evidence="8">
    <location>
        <begin position="8"/>
        <end position="151"/>
    </location>
</feature>
<gene>
    <name evidence="9" type="ORF">OAUR00152_LOCUS26394</name>
</gene>
<dbReference type="PANTHER" id="PTHR31204:SF1">
    <property type="entry name" value="SIGMA INTRACELLULAR RECEPTOR 2"/>
    <property type="match status" value="1"/>
</dbReference>
<feature type="transmembrane region" description="Helical" evidence="7">
    <location>
        <begin position="64"/>
        <end position="84"/>
    </location>
</feature>
<dbReference type="InterPro" id="IPR051987">
    <property type="entry name" value="Sigma-2_receptor-like"/>
</dbReference>
<dbReference type="AlphaFoldDB" id="A0A7S4N251"/>
<name>A0A7S4N251_9STRA</name>
<dbReference type="Pfam" id="PF05241">
    <property type="entry name" value="EBP"/>
    <property type="match status" value="1"/>
</dbReference>
<protein>
    <recommendedName>
        <fullName evidence="8">EXPERA domain-containing protein</fullName>
    </recommendedName>
</protein>
<organism evidence="9">
    <name type="scientific">Odontella aurita</name>
    <dbReference type="NCBI Taxonomy" id="265563"/>
    <lineage>
        <taxon>Eukaryota</taxon>
        <taxon>Sar</taxon>
        <taxon>Stramenopiles</taxon>
        <taxon>Ochrophyta</taxon>
        <taxon>Bacillariophyta</taxon>
        <taxon>Mediophyceae</taxon>
        <taxon>Biddulphiophycidae</taxon>
        <taxon>Eupodiscales</taxon>
        <taxon>Odontellaceae</taxon>
        <taxon>Odontella</taxon>
    </lineage>
</organism>
<reference evidence="9" key="1">
    <citation type="submission" date="2021-01" db="EMBL/GenBank/DDBJ databases">
        <authorList>
            <person name="Corre E."/>
            <person name="Pelletier E."/>
            <person name="Niang G."/>
            <person name="Scheremetjew M."/>
            <person name="Finn R."/>
            <person name="Kale V."/>
            <person name="Holt S."/>
            <person name="Cochrane G."/>
            <person name="Meng A."/>
            <person name="Brown T."/>
            <person name="Cohen L."/>
        </authorList>
    </citation>
    <scope>NUCLEOTIDE SEQUENCE</scope>
    <source>
        <strain evidence="9">Isolate 1302-5</strain>
    </source>
</reference>
<dbReference type="PROSITE" id="PS51751">
    <property type="entry name" value="EXPERA"/>
    <property type="match status" value="1"/>
</dbReference>
<feature type="transmembrane region" description="Helical" evidence="7">
    <location>
        <begin position="136"/>
        <end position="156"/>
    </location>
</feature>
<comment type="subcellular location">
    <subcellularLocation>
        <location evidence="1">Endoplasmic reticulum membrane</location>
        <topology evidence="1">Multi-pass membrane protein</topology>
    </subcellularLocation>
</comment>
<evidence type="ECO:0000256" key="3">
    <source>
        <dbReference type="ARBA" id="ARBA00022692"/>
    </source>
</evidence>
<comment type="similarity">
    <text evidence="2">Belongs to the TMEM97/sigma-2 receptor family.</text>
</comment>
<evidence type="ECO:0000256" key="5">
    <source>
        <dbReference type="ARBA" id="ARBA00022989"/>
    </source>
</evidence>
<keyword evidence="3 7" id="KW-0812">Transmembrane</keyword>
<evidence type="ECO:0000256" key="4">
    <source>
        <dbReference type="ARBA" id="ARBA00022824"/>
    </source>
</evidence>
<dbReference type="PIRSF" id="PIRSF031032">
    <property type="entry name" value="TMP_97_prd"/>
    <property type="match status" value="1"/>
</dbReference>
<dbReference type="PANTHER" id="PTHR31204">
    <property type="entry name" value="SIGMA INTRACELLULAR RECEPTOR 2"/>
    <property type="match status" value="1"/>
</dbReference>
<dbReference type="InterPro" id="IPR016964">
    <property type="entry name" value="Sigma2_recept"/>
</dbReference>
<dbReference type="GO" id="GO:0005789">
    <property type="term" value="C:endoplasmic reticulum membrane"/>
    <property type="evidence" value="ECO:0007669"/>
    <property type="project" value="UniProtKB-SubCell"/>
</dbReference>
<evidence type="ECO:0000256" key="7">
    <source>
        <dbReference type="PIRNR" id="PIRNR031032"/>
    </source>
</evidence>
<sequence length="173" mass="19218">MRHLTGATRTAFLLFFASHIPITLLVDGQAFLPHSIYPQAVLDVRQWYASTFKDALMAEPFEPWFKSFVACEIVLQLPFFVYAVRALLNPPTTAKGKGLFRTLSLIYGSHTATTLIPILIATLADETTTAREKAALFGFYLPYLIFPVWLVAIAVVSEDVFGGSRGCKEGKKK</sequence>
<accession>A0A7S4N251</accession>
<evidence type="ECO:0000256" key="1">
    <source>
        <dbReference type="ARBA" id="ARBA00004477"/>
    </source>
</evidence>
<keyword evidence="4" id="KW-0256">Endoplasmic reticulum</keyword>
<dbReference type="InterPro" id="IPR033118">
    <property type="entry name" value="EXPERA"/>
</dbReference>